<dbReference type="Gene3D" id="3.30.420.10">
    <property type="entry name" value="Ribonuclease H-like superfamily/Ribonuclease H"/>
    <property type="match status" value="1"/>
</dbReference>
<keyword evidence="4" id="KW-1185">Reference proteome</keyword>
<dbReference type="GO" id="GO:0003887">
    <property type="term" value="F:DNA-directed DNA polymerase activity"/>
    <property type="evidence" value="ECO:0007669"/>
    <property type="project" value="TreeGrafter"/>
</dbReference>
<dbReference type="InterPro" id="IPR036397">
    <property type="entry name" value="RNaseH_sf"/>
</dbReference>
<dbReference type="InterPro" id="IPR012337">
    <property type="entry name" value="RNaseH-like_sf"/>
</dbReference>
<organism evidence="3 4">
    <name type="scientific">Aquarana catesbeiana</name>
    <name type="common">American bullfrog</name>
    <name type="synonym">Rana catesbeiana</name>
    <dbReference type="NCBI Taxonomy" id="8400"/>
    <lineage>
        <taxon>Eukaryota</taxon>
        <taxon>Metazoa</taxon>
        <taxon>Chordata</taxon>
        <taxon>Craniata</taxon>
        <taxon>Vertebrata</taxon>
        <taxon>Euteleostomi</taxon>
        <taxon>Amphibia</taxon>
        <taxon>Batrachia</taxon>
        <taxon>Anura</taxon>
        <taxon>Neobatrachia</taxon>
        <taxon>Ranoidea</taxon>
        <taxon>Ranidae</taxon>
        <taxon>Aquarana</taxon>
    </lineage>
</organism>
<protein>
    <recommendedName>
        <fullName evidence="2">DNA-directed DNA polymerase family B exonuclease domain-containing protein</fullName>
    </recommendedName>
</protein>
<feature type="region of interest" description="Disordered" evidence="1">
    <location>
        <begin position="1"/>
        <end position="20"/>
    </location>
</feature>
<dbReference type="EMBL" id="KV927898">
    <property type="protein sequence ID" value="PIO32996.1"/>
    <property type="molecule type" value="Genomic_DNA"/>
</dbReference>
<sequence length="232" mass="26422">MTTLGNVKKETSQIEGPSLNNSYGFKVGSHNLQDAKALHEVQHLTIMCMELHARTRRDLEPDPEFDPICAVFYCLSSDSPLPQSDKTRITGAIVISQDSTASEGSRSQAPLFTRSGITGFQITYASDEKDLFEKLLSLIRRQVLFYYIKEKKLKHQGYEVQMHSWGYLLQRASALNVDLCQQISRIPEDKNENRFTADKDEYGADTMSEINVVGRIVLNVWRMMKTEVHTLK</sequence>
<dbReference type="GO" id="GO:0042276">
    <property type="term" value="P:error-prone translesion synthesis"/>
    <property type="evidence" value="ECO:0007669"/>
    <property type="project" value="TreeGrafter"/>
</dbReference>
<evidence type="ECO:0000256" key="1">
    <source>
        <dbReference type="SAM" id="MobiDB-lite"/>
    </source>
</evidence>
<evidence type="ECO:0000259" key="2">
    <source>
        <dbReference type="Pfam" id="PF03104"/>
    </source>
</evidence>
<gene>
    <name evidence="3" type="ORF">AB205_0180100</name>
</gene>
<dbReference type="InterPro" id="IPR030559">
    <property type="entry name" value="PolZ_Rev3"/>
</dbReference>
<dbReference type="Proteomes" id="UP000228934">
    <property type="component" value="Unassembled WGS sequence"/>
</dbReference>
<feature type="domain" description="DNA-directed DNA polymerase family B exonuclease" evidence="2">
    <location>
        <begin position="7"/>
        <end position="228"/>
    </location>
</feature>
<dbReference type="OrthoDB" id="2414538at2759"/>
<dbReference type="GO" id="GO:0005634">
    <property type="term" value="C:nucleus"/>
    <property type="evidence" value="ECO:0007669"/>
    <property type="project" value="TreeGrafter"/>
</dbReference>
<evidence type="ECO:0000313" key="3">
    <source>
        <dbReference type="EMBL" id="PIO32996.1"/>
    </source>
</evidence>
<dbReference type="InterPro" id="IPR006133">
    <property type="entry name" value="DNA-dir_DNA_pol_B_exonuc"/>
</dbReference>
<accession>A0A2G9RYL6</accession>
<dbReference type="AlphaFoldDB" id="A0A2G9RYL6"/>
<reference evidence="4" key="1">
    <citation type="journal article" date="2017" name="Nat. Commun.">
        <title>The North American bullfrog draft genome provides insight into hormonal regulation of long noncoding RNA.</title>
        <authorList>
            <person name="Hammond S.A."/>
            <person name="Warren R.L."/>
            <person name="Vandervalk B.P."/>
            <person name="Kucuk E."/>
            <person name="Khan H."/>
            <person name="Gibb E.A."/>
            <person name="Pandoh P."/>
            <person name="Kirk H."/>
            <person name="Zhao Y."/>
            <person name="Jones M."/>
            <person name="Mungall A.J."/>
            <person name="Coope R."/>
            <person name="Pleasance S."/>
            <person name="Moore R.A."/>
            <person name="Holt R.A."/>
            <person name="Round J.M."/>
            <person name="Ohora S."/>
            <person name="Walle B.V."/>
            <person name="Veldhoen N."/>
            <person name="Helbing C.C."/>
            <person name="Birol I."/>
        </authorList>
    </citation>
    <scope>NUCLEOTIDE SEQUENCE [LARGE SCALE GENOMIC DNA]</scope>
</reference>
<dbReference type="GO" id="GO:0000724">
    <property type="term" value="P:double-strand break repair via homologous recombination"/>
    <property type="evidence" value="ECO:0007669"/>
    <property type="project" value="TreeGrafter"/>
</dbReference>
<dbReference type="SUPFAM" id="SSF53098">
    <property type="entry name" value="Ribonuclease H-like"/>
    <property type="match status" value="1"/>
</dbReference>
<dbReference type="GO" id="GO:0016035">
    <property type="term" value="C:zeta DNA polymerase complex"/>
    <property type="evidence" value="ECO:0007669"/>
    <property type="project" value="InterPro"/>
</dbReference>
<proteinExistence type="predicted"/>
<evidence type="ECO:0000313" key="4">
    <source>
        <dbReference type="Proteomes" id="UP000228934"/>
    </source>
</evidence>
<dbReference type="PANTHER" id="PTHR45812">
    <property type="entry name" value="DNA POLYMERASE ZETA CATALYTIC SUBUNIT"/>
    <property type="match status" value="1"/>
</dbReference>
<name>A0A2G9RYL6_AQUCT</name>
<dbReference type="PANTHER" id="PTHR45812:SF1">
    <property type="entry name" value="DNA POLYMERASE ZETA CATALYTIC SUBUNIT"/>
    <property type="match status" value="1"/>
</dbReference>
<dbReference type="GO" id="GO:0003676">
    <property type="term" value="F:nucleic acid binding"/>
    <property type="evidence" value="ECO:0007669"/>
    <property type="project" value="InterPro"/>
</dbReference>
<dbReference type="Pfam" id="PF03104">
    <property type="entry name" value="DNA_pol_B_exo1"/>
    <property type="match status" value="1"/>
</dbReference>
<dbReference type="CDD" id="cd05778">
    <property type="entry name" value="DNA_polB_zeta_exo"/>
    <property type="match status" value="1"/>
</dbReference>